<accession>U9TZM7</accession>
<dbReference type="AlphaFoldDB" id="U9TZM7"/>
<protein>
    <submittedName>
        <fullName evidence="1">Uncharacterized protein</fullName>
    </submittedName>
</protein>
<gene>
    <name evidence="1" type="ORF">GLOINDRAFT_27876</name>
</gene>
<reference evidence="1" key="1">
    <citation type="submission" date="2013-07" db="EMBL/GenBank/DDBJ databases">
        <title>The genome of an arbuscular mycorrhizal fungus provides insights into the evolution of the oldest plant symbiosis.</title>
        <authorList>
            <consortium name="DOE Joint Genome Institute"/>
            <person name="Tisserant E."/>
            <person name="Malbreil M."/>
            <person name="Kuo A."/>
            <person name="Kohler A."/>
            <person name="Symeonidi A."/>
            <person name="Balestrini R."/>
            <person name="Charron P."/>
            <person name="Duensing N."/>
            <person name="Frei-dit-Frey N."/>
            <person name="Gianinazzi-Pearson V."/>
            <person name="Gilbert B."/>
            <person name="Handa Y."/>
            <person name="Hijri M."/>
            <person name="Kaul R."/>
            <person name="Kawaguchi M."/>
            <person name="Krajinski F."/>
            <person name="Lammers P."/>
            <person name="Lapierre D."/>
            <person name="Masclaux F.G."/>
            <person name="Murat C."/>
            <person name="Morin E."/>
            <person name="Ndikumana S."/>
            <person name="Pagni M."/>
            <person name="Petitpierre D."/>
            <person name="Requena N."/>
            <person name="Rosikiewicz P."/>
            <person name="Riley R."/>
            <person name="Saito K."/>
            <person name="San Clemente H."/>
            <person name="Shapiro H."/>
            <person name="van Tuinen D."/>
            <person name="Becard G."/>
            <person name="Bonfante P."/>
            <person name="Paszkowski U."/>
            <person name="Shachar-Hill Y."/>
            <person name="Young J.P."/>
            <person name="Sanders I.R."/>
            <person name="Henrissat B."/>
            <person name="Rensing S.A."/>
            <person name="Grigoriev I.V."/>
            <person name="Corradi N."/>
            <person name="Roux C."/>
            <person name="Martin F."/>
        </authorList>
    </citation>
    <scope>NUCLEOTIDE SEQUENCE</scope>
    <source>
        <strain evidence="1">DAOM 197198</strain>
    </source>
</reference>
<organism evidence="1">
    <name type="scientific">Rhizophagus irregularis (strain DAOM 181602 / DAOM 197198 / MUCL 43194)</name>
    <name type="common">Arbuscular mycorrhizal fungus</name>
    <name type="synonym">Glomus intraradices</name>
    <dbReference type="NCBI Taxonomy" id="747089"/>
    <lineage>
        <taxon>Eukaryota</taxon>
        <taxon>Fungi</taxon>
        <taxon>Fungi incertae sedis</taxon>
        <taxon>Mucoromycota</taxon>
        <taxon>Glomeromycotina</taxon>
        <taxon>Glomeromycetes</taxon>
        <taxon>Glomerales</taxon>
        <taxon>Glomeraceae</taxon>
        <taxon>Rhizophagus</taxon>
    </lineage>
</organism>
<dbReference type="HOGENOM" id="CLU_3033531_0_0_1"/>
<evidence type="ECO:0000313" key="1">
    <source>
        <dbReference type="EMBL" id="ESA11798.1"/>
    </source>
</evidence>
<proteinExistence type="predicted"/>
<name>U9TZM7_RHIID</name>
<sequence length="55" mass="6137">MLIATIFGEMGWNSANGNISSAKLAFGVMYRNRYKLVNQGNFWKVNFDGKGSKGF</sequence>
<dbReference type="EMBL" id="KI285611">
    <property type="protein sequence ID" value="ESA11798.1"/>
    <property type="molecule type" value="Genomic_DNA"/>
</dbReference>